<feature type="domain" description="Kazal-like" evidence="7">
    <location>
        <begin position="63"/>
        <end position="123"/>
    </location>
</feature>
<comment type="caution">
    <text evidence="8">The sequence shown here is derived from an EMBL/GenBank/DDBJ whole genome shotgun (WGS) entry which is preliminary data.</text>
</comment>
<keyword evidence="5" id="KW-1015">Disulfide bond</keyword>
<dbReference type="InterPro" id="IPR051597">
    <property type="entry name" value="Bifunctional_prot_inhibitor"/>
</dbReference>
<comment type="subcellular location">
    <subcellularLocation>
        <location evidence="1">Secreted</location>
    </subcellularLocation>
</comment>
<dbReference type="SUPFAM" id="SSF100895">
    <property type="entry name" value="Kazal-type serine protease inhibitors"/>
    <property type="match status" value="2"/>
</dbReference>
<evidence type="ECO:0000256" key="3">
    <source>
        <dbReference type="ARBA" id="ARBA00022690"/>
    </source>
</evidence>
<keyword evidence="6" id="KW-0472">Membrane</keyword>
<dbReference type="GO" id="GO:0005576">
    <property type="term" value="C:extracellular region"/>
    <property type="evidence" value="ECO:0007669"/>
    <property type="project" value="UniProtKB-SubCell"/>
</dbReference>
<dbReference type="CDD" id="cd00104">
    <property type="entry name" value="KAZAL_FS"/>
    <property type="match status" value="1"/>
</dbReference>
<feature type="domain" description="Kazal-like" evidence="7">
    <location>
        <begin position="124"/>
        <end position="175"/>
    </location>
</feature>
<dbReference type="EMBL" id="JAEMGP010000005">
    <property type="protein sequence ID" value="KAG5209371.1"/>
    <property type="molecule type" value="Genomic_DNA"/>
</dbReference>
<evidence type="ECO:0000256" key="4">
    <source>
        <dbReference type="ARBA" id="ARBA00022900"/>
    </source>
</evidence>
<dbReference type="PROSITE" id="PS00282">
    <property type="entry name" value="KAZAL_1"/>
    <property type="match status" value="2"/>
</dbReference>
<dbReference type="Pfam" id="PF00050">
    <property type="entry name" value="Kazal_1"/>
    <property type="match status" value="2"/>
</dbReference>
<feature type="non-terminal residue" evidence="8">
    <location>
        <position position="1"/>
    </location>
</feature>
<dbReference type="PANTHER" id="PTHR47729:SF1">
    <property type="entry name" value="OVOMUCOID-LIKE-RELATED"/>
    <property type="match status" value="1"/>
</dbReference>
<keyword evidence="3" id="KW-0646">Protease inhibitor</keyword>
<accession>A0A836A9A8</accession>
<dbReference type="InterPro" id="IPR036058">
    <property type="entry name" value="Kazal_dom_sf"/>
</dbReference>
<evidence type="ECO:0000256" key="2">
    <source>
        <dbReference type="ARBA" id="ARBA00022525"/>
    </source>
</evidence>
<keyword evidence="6" id="KW-0812">Transmembrane</keyword>
<evidence type="ECO:0000259" key="7">
    <source>
        <dbReference type="PROSITE" id="PS51465"/>
    </source>
</evidence>
<feature type="transmembrane region" description="Helical" evidence="6">
    <location>
        <begin position="30"/>
        <end position="52"/>
    </location>
</feature>
<evidence type="ECO:0000313" key="9">
    <source>
        <dbReference type="Proteomes" id="UP000664991"/>
    </source>
</evidence>
<dbReference type="GO" id="GO:0004867">
    <property type="term" value="F:serine-type endopeptidase inhibitor activity"/>
    <property type="evidence" value="ECO:0007669"/>
    <property type="project" value="UniProtKB-KW"/>
</dbReference>
<protein>
    <recommendedName>
        <fullName evidence="7">Kazal-like domain-containing protein</fullName>
    </recommendedName>
</protein>
<dbReference type="FunFam" id="3.30.60.30:FF:000037">
    <property type="entry name" value="Ovomucoid"/>
    <property type="match status" value="1"/>
</dbReference>
<dbReference type="Gene3D" id="3.30.60.30">
    <property type="match status" value="2"/>
</dbReference>
<dbReference type="SMART" id="SM00280">
    <property type="entry name" value="KAZAL"/>
    <property type="match status" value="2"/>
</dbReference>
<dbReference type="PROSITE" id="PS51465">
    <property type="entry name" value="KAZAL_2"/>
    <property type="match status" value="2"/>
</dbReference>
<sequence>ECIYTCICQTAFCLSLNFLTRGSGSQIPSFIIAMNSITTFAILALAATAWAVTPPVSSGDQEIGIEVNCTKYNLNGARIACTKEWRPICGIDQKTYSNECMFCFLNRDKGSQLRKLHDDECREVECTTYSEICTMEYIPHCGSDGIVYGNRCSFCNAVVMSHGTLYFVKYGPCSESP</sequence>
<organism evidence="8 9">
    <name type="scientific">Ovis aries</name>
    <name type="common">Sheep</name>
    <dbReference type="NCBI Taxonomy" id="9940"/>
    <lineage>
        <taxon>Eukaryota</taxon>
        <taxon>Metazoa</taxon>
        <taxon>Chordata</taxon>
        <taxon>Craniata</taxon>
        <taxon>Vertebrata</taxon>
        <taxon>Euteleostomi</taxon>
        <taxon>Mammalia</taxon>
        <taxon>Eutheria</taxon>
        <taxon>Laurasiatheria</taxon>
        <taxon>Artiodactyla</taxon>
        <taxon>Ruminantia</taxon>
        <taxon>Pecora</taxon>
        <taxon>Bovidae</taxon>
        <taxon>Caprinae</taxon>
        <taxon>Ovis</taxon>
    </lineage>
</organism>
<evidence type="ECO:0000256" key="6">
    <source>
        <dbReference type="SAM" id="Phobius"/>
    </source>
</evidence>
<keyword evidence="2" id="KW-0964">Secreted</keyword>
<dbReference type="AlphaFoldDB" id="A0A836A9A8"/>
<proteinExistence type="predicted"/>
<keyword evidence="6" id="KW-1133">Transmembrane helix</keyword>
<dbReference type="Proteomes" id="UP000664991">
    <property type="component" value="Unassembled WGS sequence"/>
</dbReference>
<dbReference type="PANTHER" id="PTHR47729">
    <property type="entry name" value="SERINE PEPTIDASE INHIBITOR, KAZAL TYPE 2, TANDEM DUPLICATE 1-RELATED"/>
    <property type="match status" value="1"/>
</dbReference>
<name>A0A836A9A8_SHEEP</name>
<evidence type="ECO:0000313" key="8">
    <source>
        <dbReference type="EMBL" id="KAG5209371.1"/>
    </source>
</evidence>
<gene>
    <name evidence="8" type="ORF">JEQ12_016936</name>
</gene>
<reference evidence="8 9" key="1">
    <citation type="submission" date="2020-12" db="EMBL/GenBank/DDBJ databases">
        <title>De novo assembly of Tibetan sheep genome.</title>
        <authorList>
            <person name="Li X."/>
        </authorList>
    </citation>
    <scope>NUCLEOTIDE SEQUENCE [LARGE SCALE GENOMIC DNA]</scope>
    <source>
        <tissue evidence="8">Heart</tissue>
    </source>
</reference>
<keyword evidence="4" id="KW-0722">Serine protease inhibitor</keyword>
<dbReference type="InterPro" id="IPR002350">
    <property type="entry name" value="Kazal_dom"/>
</dbReference>
<evidence type="ECO:0000256" key="5">
    <source>
        <dbReference type="ARBA" id="ARBA00023157"/>
    </source>
</evidence>
<evidence type="ECO:0000256" key="1">
    <source>
        <dbReference type="ARBA" id="ARBA00004613"/>
    </source>
</evidence>